<accession>A0A545AEK2</accession>
<dbReference type="Pfam" id="PF13649">
    <property type="entry name" value="Methyltransf_25"/>
    <property type="match status" value="1"/>
</dbReference>
<feature type="domain" description="Methyltransferase" evidence="1">
    <location>
        <begin position="102"/>
        <end position="196"/>
    </location>
</feature>
<dbReference type="SUPFAM" id="SSF53335">
    <property type="entry name" value="S-adenosyl-L-methionine-dependent methyltransferases"/>
    <property type="match status" value="1"/>
</dbReference>
<dbReference type="InterPro" id="IPR029063">
    <property type="entry name" value="SAM-dependent_MTases_sf"/>
</dbReference>
<sequence length="264" mass="27661">MVRKRNGAGTGADGWELAAPFSALVPGSSGATIDGVLDGVRLEMEQVGRLADEPGKPDGGDALVVAKDNGVAADAVTTALYRTVYDAVPEVDAVLADGGPMLDLGCGIGGALFTTARLYPDLSLVGVDLVPEVVAEAERRRDALGLADRVELTCADARDLTDRGTYRAAYWARAFFPDESRAATLAVLRRALTADGLLLLQEQPLPPDPLAAAVERLQQRQRGITAGRTVDELVAEAREAGFRLVRPVPTALGNLVLLSPAPTP</sequence>
<keyword evidence="3" id="KW-1185">Reference proteome</keyword>
<dbReference type="PANTHER" id="PTHR45128:SF1">
    <property type="entry name" value="S-ADENOSYLMETHIONINE-DEPENDENT METHYLTRANSFERASE RV2258C"/>
    <property type="match status" value="1"/>
</dbReference>
<evidence type="ECO:0000259" key="1">
    <source>
        <dbReference type="Pfam" id="PF13649"/>
    </source>
</evidence>
<dbReference type="CDD" id="cd02440">
    <property type="entry name" value="AdoMet_MTases"/>
    <property type="match status" value="1"/>
</dbReference>
<dbReference type="EMBL" id="VIRS01000057">
    <property type="protein sequence ID" value="TQS39766.1"/>
    <property type="molecule type" value="Genomic_DNA"/>
</dbReference>
<dbReference type="InterPro" id="IPR053173">
    <property type="entry name" value="SAM-binding_MTase"/>
</dbReference>
<keyword evidence="2" id="KW-0489">Methyltransferase</keyword>
<keyword evidence="2" id="KW-0808">Transferase</keyword>
<dbReference type="GO" id="GO:0032259">
    <property type="term" value="P:methylation"/>
    <property type="evidence" value="ECO:0007669"/>
    <property type="project" value="UniProtKB-KW"/>
</dbReference>
<proteinExistence type="predicted"/>
<dbReference type="RefSeq" id="WP_142709808.1">
    <property type="nucleotide sequence ID" value="NZ_VIRS01000057.1"/>
</dbReference>
<dbReference type="PANTHER" id="PTHR45128">
    <property type="entry name" value="METHYLTRANSFERASE TYPE 11"/>
    <property type="match status" value="1"/>
</dbReference>
<dbReference type="OrthoDB" id="3289938at2"/>
<protein>
    <submittedName>
        <fullName evidence="2">Class I SAM-dependent methyltransferase</fullName>
    </submittedName>
</protein>
<evidence type="ECO:0000313" key="3">
    <source>
        <dbReference type="Proteomes" id="UP000317982"/>
    </source>
</evidence>
<organism evidence="2 3">
    <name type="scientific">Cryptosporangium phraense</name>
    <dbReference type="NCBI Taxonomy" id="2593070"/>
    <lineage>
        <taxon>Bacteria</taxon>
        <taxon>Bacillati</taxon>
        <taxon>Actinomycetota</taxon>
        <taxon>Actinomycetes</taxon>
        <taxon>Cryptosporangiales</taxon>
        <taxon>Cryptosporangiaceae</taxon>
        <taxon>Cryptosporangium</taxon>
    </lineage>
</organism>
<dbReference type="AlphaFoldDB" id="A0A545AEK2"/>
<dbReference type="GO" id="GO:0008168">
    <property type="term" value="F:methyltransferase activity"/>
    <property type="evidence" value="ECO:0007669"/>
    <property type="project" value="UniProtKB-KW"/>
</dbReference>
<gene>
    <name evidence="2" type="ORF">FL583_38230</name>
</gene>
<comment type="caution">
    <text evidence="2">The sequence shown here is derived from an EMBL/GenBank/DDBJ whole genome shotgun (WGS) entry which is preliminary data.</text>
</comment>
<reference evidence="2 3" key="1">
    <citation type="submission" date="2019-07" db="EMBL/GenBank/DDBJ databases">
        <title>Cryptosporangium phraense sp. nov., isolated from plant litter.</title>
        <authorList>
            <person name="Suriyachadkun C."/>
        </authorList>
    </citation>
    <scope>NUCLEOTIDE SEQUENCE [LARGE SCALE GENOMIC DNA]</scope>
    <source>
        <strain evidence="2 3">A-T 5661</strain>
    </source>
</reference>
<dbReference type="InterPro" id="IPR041698">
    <property type="entry name" value="Methyltransf_25"/>
</dbReference>
<evidence type="ECO:0000313" key="2">
    <source>
        <dbReference type="EMBL" id="TQS39766.1"/>
    </source>
</evidence>
<dbReference type="Gene3D" id="3.40.50.150">
    <property type="entry name" value="Vaccinia Virus protein VP39"/>
    <property type="match status" value="1"/>
</dbReference>
<name>A0A545AEK2_9ACTN</name>
<dbReference type="Proteomes" id="UP000317982">
    <property type="component" value="Unassembled WGS sequence"/>
</dbReference>
<dbReference type="InParanoid" id="A0A545AEK2"/>